<evidence type="ECO:0000313" key="1">
    <source>
        <dbReference type="EMBL" id="JAA65777.1"/>
    </source>
</evidence>
<keyword evidence="1" id="KW-0030">Aminoacyl-tRNA synthetase</keyword>
<protein>
    <submittedName>
        <fullName evidence="1">Putative seryl-trna synthetase</fullName>
    </submittedName>
</protein>
<name>A0A0K8R3P9_IXORI</name>
<accession>A0A0K8R3P9</accession>
<dbReference type="EMBL" id="GADI01008031">
    <property type="protein sequence ID" value="JAA65777.1"/>
    <property type="molecule type" value="mRNA"/>
</dbReference>
<reference evidence="1" key="1">
    <citation type="submission" date="2012-12" db="EMBL/GenBank/DDBJ databases">
        <title>Identification and characterization of a phenylalanine ammonia-lyase gene family in Isatis indigotica Fort.</title>
        <authorList>
            <person name="Liu Q."/>
            <person name="Chen J."/>
            <person name="Zhou X."/>
            <person name="Di P."/>
            <person name="Xiao Y."/>
            <person name="Xuan H."/>
            <person name="Zhang L."/>
            <person name="Chen W."/>
        </authorList>
    </citation>
    <scope>NUCLEOTIDE SEQUENCE</scope>
    <source>
        <tissue evidence="1">Salivary gland</tissue>
    </source>
</reference>
<keyword evidence="1" id="KW-0436">Ligase</keyword>
<proteinExistence type="evidence at transcript level"/>
<dbReference type="AlphaFoldDB" id="A0A0K8R3P9"/>
<organism evidence="1">
    <name type="scientific">Ixodes ricinus</name>
    <name type="common">Common tick</name>
    <name type="synonym">Acarus ricinus</name>
    <dbReference type="NCBI Taxonomy" id="34613"/>
    <lineage>
        <taxon>Eukaryota</taxon>
        <taxon>Metazoa</taxon>
        <taxon>Ecdysozoa</taxon>
        <taxon>Arthropoda</taxon>
        <taxon>Chelicerata</taxon>
        <taxon>Arachnida</taxon>
        <taxon>Acari</taxon>
        <taxon>Parasitiformes</taxon>
        <taxon>Ixodida</taxon>
        <taxon>Ixodoidea</taxon>
        <taxon>Ixodidae</taxon>
        <taxon>Ixodinae</taxon>
        <taxon>Ixodes</taxon>
    </lineage>
</organism>
<sequence>MLILRSFFGAANLGRLIPVRRFTKGSSRLFDLDIEFYCNPQNRHVIEENLNRRGYEADLDQLSKLWDELKVKPESNERLRLDLLRAVARLPNATHPDVLANATGNPVTVETVGEKPASTSCRDALKCS</sequence>
<dbReference type="GO" id="GO:0004812">
    <property type="term" value="F:aminoacyl-tRNA ligase activity"/>
    <property type="evidence" value="ECO:0007669"/>
    <property type="project" value="UniProtKB-KW"/>
</dbReference>